<feature type="transmembrane region" description="Helical" evidence="7">
    <location>
        <begin position="276"/>
        <end position="295"/>
    </location>
</feature>
<dbReference type="KEGG" id="mbd:MEBOL_001019"/>
<feature type="transmembrane region" description="Helical" evidence="7">
    <location>
        <begin position="405"/>
        <end position="425"/>
    </location>
</feature>
<dbReference type="PANTHER" id="PTHR43507">
    <property type="entry name" value="NADH-UBIQUINONE OXIDOREDUCTASE CHAIN 4"/>
    <property type="match status" value="1"/>
</dbReference>
<name>A0A250I730_9BACT</name>
<feature type="transmembrane region" description="Helical" evidence="7">
    <location>
        <begin position="166"/>
        <end position="189"/>
    </location>
</feature>
<dbReference type="GO" id="GO:0016020">
    <property type="term" value="C:membrane"/>
    <property type="evidence" value="ECO:0007669"/>
    <property type="project" value="UniProtKB-SubCell"/>
</dbReference>
<dbReference type="AlphaFoldDB" id="A0A250I730"/>
<dbReference type="GO" id="GO:0003954">
    <property type="term" value="F:NADH dehydrogenase activity"/>
    <property type="evidence" value="ECO:0007669"/>
    <property type="project" value="TreeGrafter"/>
</dbReference>
<evidence type="ECO:0000256" key="5">
    <source>
        <dbReference type="ARBA" id="ARBA00023136"/>
    </source>
</evidence>
<dbReference type="GO" id="GO:0048039">
    <property type="term" value="F:ubiquinone binding"/>
    <property type="evidence" value="ECO:0007669"/>
    <property type="project" value="TreeGrafter"/>
</dbReference>
<dbReference type="Proteomes" id="UP000217289">
    <property type="component" value="Chromosome"/>
</dbReference>
<comment type="similarity">
    <text evidence="2">Belongs to the complex I subunit 4 family.</text>
</comment>
<feature type="transmembrane region" description="Helical" evidence="7">
    <location>
        <begin position="326"/>
        <end position="351"/>
    </location>
</feature>
<keyword evidence="10" id="KW-1185">Reference proteome</keyword>
<evidence type="ECO:0000256" key="6">
    <source>
        <dbReference type="RuleBase" id="RU000320"/>
    </source>
</evidence>
<reference evidence="9 10" key="1">
    <citation type="submission" date="2017-06" db="EMBL/GenBank/DDBJ databases">
        <authorList>
            <person name="Kim H.J."/>
            <person name="Triplett B.A."/>
        </authorList>
    </citation>
    <scope>NUCLEOTIDE SEQUENCE [LARGE SCALE GENOMIC DNA]</scope>
    <source>
        <strain evidence="9 10">DSM 14713</strain>
    </source>
</reference>
<feature type="transmembrane region" description="Helical" evidence="7">
    <location>
        <begin position="209"/>
        <end position="231"/>
    </location>
</feature>
<dbReference type="GO" id="GO:0042773">
    <property type="term" value="P:ATP synthesis coupled electron transport"/>
    <property type="evidence" value="ECO:0007669"/>
    <property type="project" value="InterPro"/>
</dbReference>
<keyword evidence="5 7" id="KW-0472">Membrane</keyword>
<evidence type="ECO:0000256" key="2">
    <source>
        <dbReference type="ARBA" id="ARBA00009025"/>
    </source>
</evidence>
<dbReference type="InterPro" id="IPR010227">
    <property type="entry name" value="NADH_Q_OxRdtase_chainM/4"/>
</dbReference>
<evidence type="ECO:0000313" key="10">
    <source>
        <dbReference type="Proteomes" id="UP000217289"/>
    </source>
</evidence>
<evidence type="ECO:0000313" key="9">
    <source>
        <dbReference type="EMBL" id="ATB27575.1"/>
    </source>
</evidence>
<evidence type="ECO:0000256" key="4">
    <source>
        <dbReference type="ARBA" id="ARBA00022989"/>
    </source>
</evidence>
<comment type="subcellular location">
    <subcellularLocation>
        <location evidence="1">Endomembrane system</location>
        <topology evidence="1">Multi-pass membrane protein</topology>
    </subcellularLocation>
    <subcellularLocation>
        <location evidence="6">Membrane</location>
        <topology evidence="6">Multi-pass membrane protein</topology>
    </subcellularLocation>
</comment>
<evidence type="ECO:0000256" key="3">
    <source>
        <dbReference type="ARBA" id="ARBA00022692"/>
    </source>
</evidence>
<dbReference type="GO" id="GO:0015990">
    <property type="term" value="P:electron transport coupled proton transport"/>
    <property type="evidence" value="ECO:0007669"/>
    <property type="project" value="TreeGrafter"/>
</dbReference>
<feature type="transmembrane region" description="Helical" evidence="7">
    <location>
        <begin position="302"/>
        <end position="320"/>
    </location>
</feature>
<feature type="domain" description="NADH:quinone oxidoreductase/Mrp antiporter transmembrane" evidence="8">
    <location>
        <begin position="127"/>
        <end position="417"/>
    </location>
</feature>
<dbReference type="InterPro" id="IPR003918">
    <property type="entry name" value="NADH_UbQ_OxRdtase"/>
</dbReference>
<dbReference type="OrthoDB" id="209133at2"/>
<keyword evidence="4 7" id="KW-1133">Transmembrane helix</keyword>
<dbReference type="RefSeq" id="WP_157774767.1">
    <property type="nucleotide sequence ID" value="NZ_CP022163.1"/>
</dbReference>
<organism evidence="9 10">
    <name type="scientific">Melittangium boletus DSM 14713</name>
    <dbReference type="NCBI Taxonomy" id="1294270"/>
    <lineage>
        <taxon>Bacteria</taxon>
        <taxon>Pseudomonadati</taxon>
        <taxon>Myxococcota</taxon>
        <taxon>Myxococcia</taxon>
        <taxon>Myxococcales</taxon>
        <taxon>Cystobacterineae</taxon>
        <taxon>Archangiaceae</taxon>
        <taxon>Melittangium</taxon>
    </lineage>
</organism>
<accession>A0A250I730</accession>
<dbReference type="InterPro" id="IPR001750">
    <property type="entry name" value="ND/Mrp_TM"/>
</dbReference>
<feature type="transmembrane region" description="Helical" evidence="7">
    <location>
        <begin position="372"/>
        <end position="393"/>
    </location>
</feature>
<sequence>MGTLPLLSLLVVLPALGAAALLQVRQPERLRRVALGVAALTLAVTGGVLLLFQPSAVGPQLEESWFRVPGLGMVYRLGVDGMSVLALPLIALLTLGLVAAGPRHDLDRATLGVLLLTESMTLGFFCAEDLALMLVFFVGILVPVGQLIWRSAKAPSEARTLRTFRAYMVAGTLPLLLVTLGVGVAGWSAGAQAPFGLRELAERGLPESWRLPLFALLMLAVCVRMAVVPFHSWLPVLVARGPFGASVLLVNAHAGLYLLVRVVIPLLPEEWSRAGSALGALGLCCALYGSVLAMAQTDLRRVVGFLLVSQSGLLLTGLALGNTQGIAGALLQSVAAGIALTGLLLVVRAIEARTGTADMARLGGLVRRAPRLAAFFFLMGFASIGFPGTLSFVGEDLLLHGILGAHPLVALPLLLTTAINGVTLLRSFHRTFLGTPAHGHAPVVETVEDMLPRERWAVFALFFLMVVGGLMPGPLLRLRESHVEALVGHVAEAPQGGPAARPD</sequence>
<keyword evidence="3 6" id="KW-0812">Transmembrane</keyword>
<feature type="transmembrane region" description="Helical" evidence="7">
    <location>
        <begin position="120"/>
        <end position="145"/>
    </location>
</feature>
<dbReference type="PANTHER" id="PTHR43507:SF1">
    <property type="entry name" value="NADH-UBIQUINONE OXIDOREDUCTASE CHAIN 4"/>
    <property type="match status" value="1"/>
</dbReference>
<feature type="transmembrane region" description="Helical" evidence="7">
    <location>
        <begin position="73"/>
        <end position="100"/>
    </location>
</feature>
<dbReference type="NCBIfam" id="TIGR01972">
    <property type="entry name" value="NDH_I_M"/>
    <property type="match status" value="1"/>
</dbReference>
<feature type="transmembrane region" description="Helical" evidence="7">
    <location>
        <begin position="456"/>
        <end position="476"/>
    </location>
</feature>
<dbReference type="EMBL" id="CP022163">
    <property type="protein sequence ID" value="ATB27575.1"/>
    <property type="molecule type" value="Genomic_DNA"/>
</dbReference>
<feature type="transmembrane region" description="Helical" evidence="7">
    <location>
        <begin position="243"/>
        <end position="264"/>
    </location>
</feature>
<dbReference type="PRINTS" id="PR01437">
    <property type="entry name" value="NUOXDRDTASE4"/>
</dbReference>
<dbReference type="GO" id="GO:0008137">
    <property type="term" value="F:NADH dehydrogenase (ubiquinone) activity"/>
    <property type="evidence" value="ECO:0007669"/>
    <property type="project" value="InterPro"/>
</dbReference>
<feature type="transmembrane region" description="Helical" evidence="7">
    <location>
        <begin position="33"/>
        <end position="52"/>
    </location>
</feature>
<dbReference type="GO" id="GO:0012505">
    <property type="term" value="C:endomembrane system"/>
    <property type="evidence" value="ECO:0007669"/>
    <property type="project" value="UniProtKB-SubCell"/>
</dbReference>
<dbReference type="Pfam" id="PF00361">
    <property type="entry name" value="Proton_antipo_M"/>
    <property type="match status" value="1"/>
</dbReference>
<evidence type="ECO:0000259" key="8">
    <source>
        <dbReference type="Pfam" id="PF00361"/>
    </source>
</evidence>
<gene>
    <name evidence="9" type="ORF">MEBOL_001019</name>
</gene>
<protein>
    <submittedName>
        <fullName evidence="9">NADH ubiquinone/plastoquinone complex subunit, putative</fullName>
    </submittedName>
</protein>
<evidence type="ECO:0000256" key="7">
    <source>
        <dbReference type="SAM" id="Phobius"/>
    </source>
</evidence>
<keyword evidence="9" id="KW-0830">Ubiquinone</keyword>
<proteinExistence type="inferred from homology"/>
<evidence type="ECO:0000256" key="1">
    <source>
        <dbReference type="ARBA" id="ARBA00004127"/>
    </source>
</evidence>